<keyword evidence="2" id="KW-1185">Reference proteome</keyword>
<dbReference type="RefSeq" id="XP_056526061.1">
    <property type="nucleotide sequence ID" value="XM_056660895.1"/>
</dbReference>
<dbReference type="EMBL" id="JAPQKL010000001">
    <property type="protein sequence ID" value="KAJ5145587.1"/>
    <property type="molecule type" value="Genomic_DNA"/>
</dbReference>
<dbReference type="GeneID" id="81400065"/>
<dbReference type="AlphaFoldDB" id="A0A9W9LAU6"/>
<accession>A0A9W9LAU6</accession>
<dbReference type="Proteomes" id="UP001149079">
    <property type="component" value="Unassembled WGS sequence"/>
</dbReference>
<reference evidence="1" key="1">
    <citation type="submission" date="2022-11" db="EMBL/GenBank/DDBJ databases">
        <authorList>
            <person name="Petersen C."/>
        </authorList>
    </citation>
    <scope>NUCLEOTIDE SEQUENCE</scope>
    <source>
        <strain evidence="1">IBT 22155</strain>
    </source>
</reference>
<name>A0A9W9LAU6_9EURO</name>
<protein>
    <submittedName>
        <fullName evidence="1">Uncharacterized protein</fullName>
    </submittedName>
</protein>
<comment type="caution">
    <text evidence="1">The sequence shown here is derived from an EMBL/GenBank/DDBJ whole genome shotgun (WGS) entry which is preliminary data.</text>
</comment>
<organism evidence="1 2">
    <name type="scientific">Penicillium bovifimosum</name>
    <dbReference type="NCBI Taxonomy" id="126998"/>
    <lineage>
        <taxon>Eukaryota</taxon>
        <taxon>Fungi</taxon>
        <taxon>Dikarya</taxon>
        <taxon>Ascomycota</taxon>
        <taxon>Pezizomycotina</taxon>
        <taxon>Eurotiomycetes</taxon>
        <taxon>Eurotiomycetidae</taxon>
        <taxon>Eurotiales</taxon>
        <taxon>Aspergillaceae</taxon>
        <taxon>Penicillium</taxon>
    </lineage>
</organism>
<proteinExistence type="predicted"/>
<evidence type="ECO:0000313" key="1">
    <source>
        <dbReference type="EMBL" id="KAJ5145587.1"/>
    </source>
</evidence>
<sequence length="117" mass="13067">MNHSTRHPQLDQPQDNPVTLIVSLSESAQGPFIAATKQSKATPRCEAHELFRLSGVVDPGNVCPTSADNNSTMAHKFCKGMPMSPQAVDEYWQKLEINDQRTKDEVVAWIRQIHGRV</sequence>
<reference evidence="1" key="2">
    <citation type="journal article" date="2023" name="IMA Fungus">
        <title>Comparative genomic study of the Penicillium genus elucidates a diverse pangenome and 15 lateral gene transfer events.</title>
        <authorList>
            <person name="Petersen C."/>
            <person name="Sorensen T."/>
            <person name="Nielsen M.R."/>
            <person name="Sondergaard T.E."/>
            <person name="Sorensen J.L."/>
            <person name="Fitzpatrick D.A."/>
            <person name="Frisvad J.C."/>
            <person name="Nielsen K.L."/>
        </authorList>
    </citation>
    <scope>NUCLEOTIDE SEQUENCE</scope>
    <source>
        <strain evidence="1">IBT 22155</strain>
    </source>
</reference>
<gene>
    <name evidence="1" type="ORF">N7515_000151</name>
</gene>
<evidence type="ECO:0000313" key="2">
    <source>
        <dbReference type="Proteomes" id="UP001149079"/>
    </source>
</evidence>